<reference evidence="1 2" key="1">
    <citation type="submission" date="2019-08" db="EMBL/GenBank/DDBJ databases">
        <title>Deep-cultivation of Planctomycetes and their phenomic and genomic characterization uncovers novel biology.</title>
        <authorList>
            <person name="Wiegand S."/>
            <person name="Jogler M."/>
            <person name="Boedeker C."/>
            <person name="Pinto D."/>
            <person name="Vollmers J."/>
            <person name="Rivas-Marin E."/>
            <person name="Kohn T."/>
            <person name="Peeters S.H."/>
            <person name="Heuer A."/>
            <person name="Rast P."/>
            <person name="Oberbeckmann S."/>
            <person name="Bunk B."/>
            <person name="Jeske O."/>
            <person name="Meyerdierks A."/>
            <person name="Storesund J.E."/>
            <person name="Kallscheuer N."/>
            <person name="Luecker S."/>
            <person name="Lage O.M."/>
            <person name="Pohl T."/>
            <person name="Merkel B.J."/>
            <person name="Hornburger P."/>
            <person name="Mueller R.-W."/>
            <person name="Bruemmer F."/>
            <person name="Labrenz M."/>
            <person name="Spormann A.M."/>
            <person name="Op den Camp H."/>
            <person name="Overmann J."/>
            <person name="Amann R."/>
            <person name="Jetten M.S.M."/>
            <person name="Mascher T."/>
            <person name="Medema M.H."/>
            <person name="Devos D.P."/>
            <person name="Kaster A.-K."/>
            <person name="Ovreas L."/>
            <person name="Rohde M."/>
            <person name="Galperin M.Y."/>
            <person name="Jogler C."/>
        </authorList>
    </citation>
    <scope>NUCLEOTIDE SEQUENCE [LARGE SCALE GENOMIC DNA]</scope>
    <source>
        <strain evidence="1 2">FC18</strain>
    </source>
</reference>
<accession>A0A5B9PF24</accession>
<keyword evidence="2" id="KW-1185">Reference proteome</keyword>
<evidence type="ECO:0000313" key="2">
    <source>
        <dbReference type="Proteomes" id="UP000322214"/>
    </source>
</evidence>
<gene>
    <name evidence="1" type="ORF">MFFC18_33810</name>
</gene>
<protein>
    <submittedName>
        <fullName evidence="1">Uncharacterized protein</fullName>
    </submittedName>
</protein>
<organism evidence="1 2">
    <name type="scientific">Mariniblastus fucicola</name>
    <dbReference type="NCBI Taxonomy" id="980251"/>
    <lineage>
        <taxon>Bacteria</taxon>
        <taxon>Pseudomonadati</taxon>
        <taxon>Planctomycetota</taxon>
        <taxon>Planctomycetia</taxon>
        <taxon>Pirellulales</taxon>
        <taxon>Pirellulaceae</taxon>
        <taxon>Mariniblastus</taxon>
    </lineage>
</organism>
<proteinExistence type="predicted"/>
<dbReference type="EMBL" id="CP042912">
    <property type="protein sequence ID" value="QEG23482.1"/>
    <property type="molecule type" value="Genomic_DNA"/>
</dbReference>
<dbReference type="KEGG" id="mff:MFFC18_33810"/>
<sequence length="40" mass="4598">MIVRAERGISKFSVWHVACDEILSPLKIALSKIYCKIHQL</sequence>
<dbReference type="AlphaFoldDB" id="A0A5B9PF24"/>
<dbReference type="STRING" id="980251.GCA_001642875_02693"/>
<dbReference type="Proteomes" id="UP000322214">
    <property type="component" value="Chromosome"/>
</dbReference>
<name>A0A5B9PF24_9BACT</name>
<evidence type="ECO:0000313" key="1">
    <source>
        <dbReference type="EMBL" id="QEG23482.1"/>
    </source>
</evidence>